<dbReference type="Proteomes" id="UP000887574">
    <property type="component" value="Unplaced"/>
</dbReference>
<feature type="repeat" description="ANK" evidence="3">
    <location>
        <begin position="260"/>
        <end position="292"/>
    </location>
</feature>
<accession>A0A915DP43</accession>
<proteinExistence type="predicted"/>
<sequence length="1045" mass="116084">MSTTRESSTETADRYTFGYSTELSNHESSLCTAKRLRQRLQRQQSGQSGRRYTGHHRHFTVFTDYLVGFRESSAGSSVVGTPTESGRCFTFTAAQRILTRTEERKPSVNQNLTEMLLDAIHLDDVQLVDRLLLTHSTNKILSSSPSIGSTNTFTDLAQRRHGAGTTHRRSNASSASTYSGGRSNCALANTLHMAVAHKQRSIVELLLKSGYDPNQVAACQCKGACITSGNIPLSSVIPRNHSSQPEICGICSHLRIISIIDHSPLAVAIQAQSPEMITLLVNYGADVNATDEDGNSPLMLAVRESPLSWATLHMLILFGARIRQKNTRGICPLDLAPEIDKLQETCVENMFQAACAPPVTAASLGVPGANEDSLSVSQPSTHERVVRTAALIHPSKHSKKVHADAESLLFLPSNFGTPLSPRNSTAPSVSTVSMLDSLSVKEKDPRRKSFVSLQLHRRTKTPKESPLFDNVSWDQAWEMLQKMACNPECIELIMRFILKSCSQLDDSVLSEKDAMDSNLGGLLHQIILTAIGEYQQSTPTYQRANKKKLIGTLASLVNFCYLCLQKMVETISFYEFKIKMIKSSFIKSEIKYLGQIISKEGRRPDPKKIEAVVKMPSLTDLIKSFFSFLQFVLLFVATGSKSEPIASFGELQDVLGEEDGADVECQFTCLQRTNHDFFYFRSLFVDETGESIGMAKFGSLLVFNFEDQTIYHFTHPTLNNSVGEEPNHAIASIVEESRRRQTCESTTGPSLILHNFYRRQGLSAENTQKAKMVDLVTAFATIQPATIIACLHNAITMHNREAGARSVCSPAHRWRQCHFHCTQILVARLLLFCCSYKEFRQRLSEKAQLKTLIQLLDPTLDPQLLCLLLQTIGIIALDPSLHSRLIEMQVDDSLIQMLLPADDWYYTNHSTKFGHFVKHHAARILIYIGLGDRVGNRVNIFQNYESIANSLDPRRTNSNSPNEDQYIVSTLSTPHITQEFSKTAMSVEGVLLKVLQELSKNSLATSEPITEETPSAVSSPAVLVKTLISSTGCIIEECEEKVLVI</sequence>
<dbReference type="Gene3D" id="1.25.40.20">
    <property type="entry name" value="Ankyrin repeat-containing domain"/>
    <property type="match status" value="2"/>
</dbReference>
<keyword evidence="1" id="KW-0677">Repeat</keyword>
<reference evidence="6" key="1">
    <citation type="submission" date="2022-11" db="UniProtKB">
        <authorList>
            <consortium name="WormBaseParasite"/>
        </authorList>
    </citation>
    <scope>IDENTIFICATION</scope>
</reference>
<dbReference type="InterPro" id="IPR036770">
    <property type="entry name" value="Ankyrin_rpt-contain_sf"/>
</dbReference>
<dbReference type="PROSITE" id="PS50088">
    <property type="entry name" value="ANK_REPEAT"/>
    <property type="match status" value="3"/>
</dbReference>
<dbReference type="PANTHER" id="PTHR24166">
    <property type="entry name" value="ROLLING PEBBLES, ISOFORM B"/>
    <property type="match status" value="1"/>
</dbReference>
<dbReference type="InterPro" id="IPR043502">
    <property type="entry name" value="DNA/RNA_pol_sf"/>
</dbReference>
<dbReference type="InterPro" id="IPR002110">
    <property type="entry name" value="Ankyrin_rpt"/>
</dbReference>
<keyword evidence="5" id="KW-1185">Reference proteome</keyword>
<dbReference type="Gene3D" id="1.25.10.10">
    <property type="entry name" value="Leucine-rich Repeat Variant"/>
    <property type="match status" value="1"/>
</dbReference>
<feature type="repeat" description="ANK" evidence="3">
    <location>
        <begin position="186"/>
        <end position="218"/>
    </location>
</feature>
<dbReference type="PANTHER" id="PTHR24166:SF48">
    <property type="entry name" value="PROTEIN VAPYRIN"/>
    <property type="match status" value="1"/>
</dbReference>
<evidence type="ECO:0000256" key="3">
    <source>
        <dbReference type="PROSITE-ProRule" id="PRU00023"/>
    </source>
</evidence>
<evidence type="ECO:0000256" key="1">
    <source>
        <dbReference type="ARBA" id="ARBA00022737"/>
    </source>
</evidence>
<dbReference type="PROSITE" id="PS50297">
    <property type="entry name" value="ANK_REP_REGION"/>
    <property type="match status" value="1"/>
</dbReference>
<dbReference type="Pfam" id="PF00023">
    <property type="entry name" value="Ank"/>
    <property type="match status" value="2"/>
</dbReference>
<name>A0A915DP43_9BILA</name>
<evidence type="ECO:0000313" key="5">
    <source>
        <dbReference type="Proteomes" id="UP000887574"/>
    </source>
</evidence>
<dbReference type="InterPro" id="IPR011989">
    <property type="entry name" value="ARM-like"/>
</dbReference>
<feature type="repeat" description="ANK" evidence="3">
    <location>
        <begin position="293"/>
        <end position="327"/>
    </location>
</feature>
<protein>
    <submittedName>
        <fullName evidence="6">ANK_REP_REGION domain-containing protein</fullName>
    </submittedName>
</protein>
<keyword evidence="2 3" id="KW-0040">ANK repeat</keyword>
<dbReference type="WBParaSite" id="jg22055">
    <property type="protein sequence ID" value="jg22055"/>
    <property type="gene ID" value="jg22055"/>
</dbReference>
<evidence type="ECO:0000256" key="2">
    <source>
        <dbReference type="ARBA" id="ARBA00023043"/>
    </source>
</evidence>
<feature type="region of interest" description="Disordered" evidence="4">
    <location>
        <begin position="160"/>
        <end position="179"/>
    </location>
</feature>
<dbReference type="InterPro" id="IPR016024">
    <property type="entry name" value="ARM-type_fold"/>
</dbReference>
<evidence type="ECO:0000256" key="4">
    <source>
        <dbReference type="SAM" id="MobiDB-lite"/>
    </source>
</evidence>
<feature type="compositionally biased region" description="Basic residues" evidence="4">
    <location>
        <begin position="160"/>
        <end position="170"/>
    </location>
</feature>
<dbReference type="SUPFAM" id="SSF48371">
    <property type="entry name" value="ARM repeat"/>
    <property type="match status" value="1"/>
</dbReference>
<dbReference type="InterPro" id="IPR050889">
    <property type="entry name" value="Dendritic_Spine_Reg/Scaffold"/>
</dbReference>
<evidence type="ECO:0000313" key="6">
    <source>
        <dbReference type="WBParaSite" id="jg22055"/>
    </source>
</evidence>
<organism evidence="5 6">
    <name type="scientific">Ditylenchus dipsaci</name>
    <dbReference type="NCBI Taxonomy" id="166011"/>
    <lineage>
        <taxon>Eukaryota</taxon>
        <taxon>Metazoa</taxon>
        <taxon>Ecdysozoa</taxon>
        <taxon>Nematoda</taxon>
        <taxon>Chromadorea</taxon>
        <taxon>Rhabditida</taxon>
        <taxon>Tylenchina</taxon>
        <taxon>Tylenchomorpha</taxon>
        <taxon>Sphaerularioidea</taxon>
        <taxon>Anguinidae</taxon>
        <taxon>Anguininae</taxon>
        <taxon>Ditylenchus</taxon>
    </lineage>
</organism>
<dbReference type="SUPFAM" id="SSF56672">
    <property type="entry name" value="DNA/RNA polymerases"/>
    <property type="match status" value="1"/>
</dbReference>
<dbReference type="AlphaFoldDB" id="A0A915DP43"/>
<dbReference type="SUPFAM" id="SSF48403">
    <property type="entry name" value="Ankyrin repeat"/>
    <property type="match status" value="1"/>
</dbReference>
<dbReference type="SMART" id="SM00248">
    <property type="entry name" value="ANK"/>
    <property type="match status" value="3"/>
</dbReference>